<organism evidence="1 2">
    <name type="scientific">Actinospica durhamensis</name>
    <dbReference type="NCBI Taxonomy" id="1508375"/>
    <lineage>
        <taxon>Bacteria</taxon>
        <taxon>Bacillati</taxon>
        <taxon>Actinomycetota</taxon>
        <taxon>Actinomycetes</taxon>
        <taxon>Catenulisporales</taxon>
        <taxon>Actinospicaceae</taxon>
        <taxon>Actinospica</taxon>
    </lineage>
</organism>
<evidence type="ECO:0000313" key="1">
    <source>
        <dbReference type="EMBL" id="MBR7835062.1"/>
    </source>
</evidence>
<name>A0A941IR96_9ACTN</name>
<gene>
    <name evidence="1" type="ORF">KDL01_17435</name>
</gene>
<dbReference type="AlphaFoldDB" id="A0A941IR96"/>
<evidence type="ECO:0000313" key="2">
    <source>
        <dbReference type="Proteomes" id="UP000675781"/>
    </source>
</evidence>
<dbReference type="RefSeq" id="WP_212529577.1">
    <property type="nucleotide sequence ID" value="NZ_JAGSOG010000081.1"/>
</dbReference>
<sequence length="151" mass="15334">MAELDVVAGEVAPLVIQTVRAYGTGVLDRAQDATGDVTVGLARRSWALIRGRAHRPAGLDLALADLADAPDDADNAQLLLLQIRKVLTGDPELLREVGGLLGRERSVTASGVGAMAVGGDSTIRSGPAGLSAGVINGPAVVMPGPTLPDPE</sequence>
<dbReference type="Proteomes" id="UP000675781">
    <property type="component" value="Unassembled WGS sequence"/>
</dbReference>
<protein>
    <submittedName>
        <fullName evidence="1">Uncharacterized protein</fullName>
    </submittedName>
</protein>
<comment type="caution">
    <text evidence="1">The sequence shown here is derived from an EMBL/GenBank/DDBJ whole genome shotgun (WGS) entry which is preliminary data.</text>
</comment>
<accession>A0A941IR96</accession>
<proteinExistence type="predicted"/>
<keyword evidence="2" id="KW-1185">Reference proteome</keyword>
<reference evidence="1" key="1">
    <citation type="submission" date="2021-04" db="EMBL/GenBank/DDBJ databases">
        <title>Genome based classification of Actinospica acidithermotolerans sp. nov., an actinobacterium isolated from an Indonesian hot spring.</title>
        <authorList>
            <person name="Kusuma A.B."/>
            <person name="Putra K.E."/>
            <person name="Nafisah S."/>
            <person name="Loh J."/>
            <person name="Nouioui I."/>
            <person name="Goodfellow M."/>
        </authorList>
    </citation>
    <scope>NUCLEOTIDE SEQUENCE</scope>
    <source>
        <strain evidence="1">CSCA 57</strain>
    </source>
</reference>
<dbReference type="EMBL" id="JAGSOG010000081">
    <property type="protein sequence ID" value="MBR7835062.1"/>
    <property type="molecule type" value="Genomic_DNA"/>
</dbReference>